<evidence type="ECO:0000256" key="3">
    <source>
        <dbReference type="ARBA" id="ARBA00023125"/>
    </source>
</evidence>
<keyword evidence="2 4" id="KW-0694">RNA-binding</keyword>
<dbReference type="GO" id="GO:0034605">
    <property type="term" value="P:cellular response to heat"/>
    <property type="evidence" value="ECO:0007669"/>
    <property type="project" value="InterPro"/>
</dbReference>
<evidence type="ECO:0000259" key="6">
    <source>
        <dbReference type="SMART" id="SM00363"/>
    </source>
</evidence>
<dbReference type="InterPro" id="IPR002942">
    <property type="entry name" value="S4_RNA-bd"/>
</dbReference>
<dbReference type="Proteomes" id="UP001199260">
    <property type="component" value="Unassembled WGS sequence"/>
</dbReference>
<dbReference type="EMBL" id="JAJNCT010000010">
    <property type="protein sequence ID" value="MCD2165857.1"/>
    <property type="molecule type" value="Genomic_DNA"/>
</dbReference>
<feature type="compositionally biased region" description="Basic and acidic residues" evidence="5">
    <location>
        <begin position="131"/>
        <end position="142"/>
    </location>
</feature>
<evidence type="ECO:0000313" key="7">
    <source>
        <dbReference type="EMBL" id="MCD2165857.1"/>
    </source>
</evidence>
<dbReference type="Pfam" id="PF01479">
    <property type="entry name" value="S4"/>
    <property type="match status" value="1"/>
</dbReference>
<evidence type="ECO:0000313" key="8">
    <source>
        <dbReference type="Proteomes" id="UP001199260"/>
    </source>
</evidence>
<dbReference type="Gene3D" id="3.10.290.10">
    <property type="entry name" value="RNA-binding S4 domain"/>
    <property type="match status" value="1"/>
</dbReference>
<dbReference type="CDD" id="cd00165">
    <property type="entry name" value="S4"/>
    <property type="match status" value="1"/>
</dbReference>
<dbReference type="AlphaFoldDB" id="A0AAW4XWQ5"/>
<reference evidence="7 8" key="1">
    <citation type="submission" date="2021-11" db="EMBL/GenBank/DDBJ databases">
        <title>Genome sequence.</title>
        <authorList>
            <person name="Sun Q."/>
        </authorList>
    </citation>
    <scope>NUCLEOTIDE SEQUENCE [LARGE SCALE GENOMIC DNA]</scope>
    <source>
        <strain evidence="7 8">KCTC 12005</strain>
    </source>
</reference>
<dbReference type="InterPro" id="IPR036986">
    <property type="entry name" value="S4_RNA-bd_sf"/>
</dbReference>
<dbReference type="SMART" id="SM00363">
    <property type="entry name" value="S4"/>
    <property type="match status" value="1"/>
</dbReference>
<evidence type="ECO:0000256" key="2">
    <source>
        <dbReference type="ARBA" id="ARBA00022884"/>
    </source>
</evidence>
<name>A0AAW4XWQ5_9BURK</name>
<accession>A0AAW4XWQ5</accession>
<evidence type="ECO:0000256" key="4">
    <source>
        <dbReference type="PROSITE-ProRule" id="PRU00182"/>
    </source>
</evidence>
<feature type="region of interest" description="Disordered" evidence="5">
    <location>
        <begin position="108"/>
        <end position="148"/>
    </location>
</feature>
<gene>
    <name evidence="7" type="ORF">LPW39_12010</name>
</gene>
<dbReference type="RefSeq" id="WP_230775004.1">
    <property type="nucleotide sequence ID" value="NZ_JAJNCT010000010.1"/>
</dbReference>
<proteinExistence type="inferred from homology"/>
<dbReference type="InterPro" id="IPR025708">
    <property type="entry name" value="HSP15"/>
</dbReference>
<keyword evidence="8" id="KW-1185">Reference proteome</keyword>
<dbReference type="GO" id="GO:0043023">
    <property type="term" value="F:ribosomal large subunit binding"/>
    <property type="evidence" value="ECO:0007669"/>
    <property type="project" value="InterPro"/>
</dbReference>
<evidence type="ECO:0000256" key="5">
    <source>
        <dbReference type="SAM" id="MobiDB-lite"/>
    </source>
</evidence>
<dbReference type="GO" id="GO:0003727">
    <property type="term" value="F:single-stranded RNA binding"/>
    <property type="evidence" value="ECO:0007669"/>
    <property type="project" value="InterPro"/>
</dbReference>
<dbReference type="PROSITE" id="PS50889">
    <property type="entry name" value="S4"/>
    <property type="match status" value="1"/>
</dbReference>
<comment type="similarity">
    <text evidence="1">Belongs to the HSP15 family.</text>
</comment>
<organism evidence="7 8">
    <name type="scientific">Comamonas koreensis</name>
    <dbReference type="NCBI Taxonomy" id="160825"/>
    <lineage>
        <taxon>Bacteria</taxon>
        <taxon>Pseudomonadati</taxon>
        <taxon>Pseudomonadota</taxon>
        <taxon>Betaproteobacteria</taxon>
        <taxon>Burkholderiales</taxon>
        <taxon>Comamonadaceae</taxon>
        <taxon>Comamonas</taxon>
    </lineage>
</organism>
<feature type="domain" description="RNA-binding S4" evidence="6">
    <location>
        <begin position="19"/>
        <end position="80"/>
    </location>
</feature>
<dbReference type="GO" id="GO:0003677">
    <property type="term" value="F:DNA binding"/>
    <property type="evidence" value="ECO:0007669"/>
    <property type="project" value="UniProtKB-KW"/>
</dbReference>
<dbReference type="PIRSF" id="PIRSF016821">
    <property type="entry name" value="HSP15"/>
    <property type="match status" value="1"/>
</dbReference>
<protein>
    <submittedName>
        <fullName evidence="7">RNA-binding S4 domain-containing protein</fullName>
    </submittedName>
</protein>
<dbReference type="SUPFAM" id="SSF55174">
    <property type="entry name" value="Alpha-L RNA-binding motif"/>
    <property type="match status" value="1"/>
</dbReference>
<comment type="caution">
    <text evidence="7">The sequence shown here is derived from an EMBL/GenBank/DDBJ whole genome shotgun (WGS) entry which is preliminary data.</text>
</comment>
<keyword evidence="3" id="KW-0238">DNA-binding</keyword>
<evidence type="ECO:0000256" key="1">
    <source>
        <dbReference type="ARBA" id="ARBA00008396"/>
    </source>
</evidence>
<sequence length="148" mass="16858">MSNHLPKMAHTETDQTPTMRIDKWLWCARFYKTRAIAVEAIHKGHVKVNGTVAKPSKEVRAQDTVELLQAQTPRTVAVLGMAATRGPAPVAQQMYEETADSIRQREVLSEQRRLAPEPANSLQAGRPTKKDRRDMQELRSWNDRWSAQ</sequence>